<feature type="transmembrane region" description="Helical" evidence="2">
    <location>
        <begin position="72"/>
        <end position="91"/>
    </location>
</feature>
<organism evidence="4 5">
    <name type="scientific">Psychrosphaera saromensis</name>
    <dbReference type="NCBI Taxonomy" id="716813"/>
    <lineage>
        <taxon>Bacteria</taxon>
        <taxon>Pseudomonadati</taxon>
        <taxon>Pseudomonadota</taxon>
        <taxon>Gammaproteobacteria</taxon>
        <taxon>Alteromonadales</taxon>
        <taxon>Pseudoalteromonadaceae</taxon>
        <taxon>Psychrosphaera</taxon>
    </lineage>
</organism>
<protein>
    <recommendedName>
        <fullName evidence="3">DUF2157 domain-containing protein</fullName>
    </recommendedName>
</protein>
<dbReference type="Proteomes" id="UP000239007">
    <property type="component" value="Unassembled WGS sequence"/>
</dbReference>
<sequence length="354" mass="40009">MDSHRNELINLIENNLVTDENLDEAVTLANIIPNSSRWLTFLNQLFLWTGSIALGLSMLFFIAFNWLEFGRFAKFALVEVSLVGAIISYLILKKESLLAKASITVAAIFVGVLLALFGQTYQTGADPWQLFFIWACLILPWTMTARFSVLWLISIILINVAFILYIDAHNRLFFLHYVQDVILWGLFAINFVSLIVWQLASVKCKWLQDGFSMRLITVTVAILITILAIISVSEGNMFSNLAVPMWAICMGLGYWLYRCRTVELFILAIGCLSGIMLIATLFINLLFNGSEIISAFLLLALIIVGLGACSAWWLNSVQKSTKVKSFEPVRVEQDRAEQEPLQEHVNKEVQHESE</sequence>
<dbReference type="Pfam" id="PF09925">
    <property type="entry name" value="DUF2157"/>
    <property type="match status" value="1"/>
</dbReference>
<feature type="transmembrane region" description="Helical" evidence="2">
    <location>
        <begin position="149"/>
        <end position="166"/>
    </location>
</feature>
<keyword evidence="2" id="KW-1133">Transmembrane helix</keyword>
<gene>
    <name evidence="4" type="ORF">BTO11_13510</name>
</gene>
<feature type="transmembrane region" description="Helical" evidence="2">
    <location>
        <begin position="212"/>
        <end position="232"/>
    </location>
</feature>
<accession>A0A2S7UX93</accession>
<evidence type="ECO:0000256" key="1">
    <source>
        <dbReference type="SAM" id="MobiDB-lite"/>
    </source>
</evidence>
<feature type="transmembrane region" description="Helical" evidence="2">
    <location>
        <begin position="264"/>
        <end position="287"/>
    </location>
</feature>
<feature type="transmembrane region" description="Helical" evidence="2">
    <location>
        <begin position="238"/>
        <end position="257"/>
    </location>
</feature>
<proteinExistence type="predicted"/>
<reference evidence="4 5" key="1">
    <citation type="submission" date="2016-12" db="EMBL/GenBank/DDBJ databases">
        <title>Diversity of luminous bacteria.</title>
        <authorList>
            <person name="Yoshizawa S."/>
            <person name="Kogure K."/>
        </authorList>
    </citation>
    <scope>NUCLEOTIDE SEQUENCE [LARGE SCALE GENOMIC DNA]</scope>
    <source>
        <strain evidence="4 5">SA4-48</strain>
    </source>
</reference>
<feature type="transmembrane region" description="Helical" evidence="2">
    <location>
        <begin position="293"/>
        <end position="314"/>
    </location>
</feature>
<keyword evidence="2" id="KW-0812">Transmembrane</keyword>
<evidence type="ECO:0000313" key="5">
    <source>
        <dbReference type="Proteomes" id="UP000239007"/>
    </source>
</evidence>
<dbReference type="RefSeq" id="WP_105053083.1">
    <property type="nucleotide sequence ID" value="NZ_BMYG01000001.1"/>
</dbReference>
<keyword evidence="5" id="KW-1185">Reference proteome</keyword>
<dbReference type="OrthoDB" id="327621at2"/>
<evidence type="ECO:0000313" key="4">
    <source>
        <dbReference type="EMBL" id="PQJ54563.1"/>
    </source>
</evidence>
<comment type="caution">
    <text evidence="4">The sequence shown here is derived from an EMBL/GenBank/DDBJ whole genome shotgun (WGS) entry which is preliminary data.</text>
</comment>
<dbReference type="AlphaFoldDB" id="A0A2S7UX93"/>
<dbReference type="InterPro" id="IPR018677">
    <property type="entry name" value="DUF2157"/>
</dbReference>
<feature type="transmembrane region" description="Helical" evidence="2">
    <location>
        <begin position="103"/>
        <end position="121"/>
    </location>
</feature>
<feature type="transmembrane region" description="Helical" evidence="2">
    <location>
        <begin position="127"/>
        <end position="142"/>
    </location>
</feature>
<feature type="domain" description="DUF2157" evidence="3">
    <location>
        <begin position="41"/>
        <end position="151"/>
    </location>
</feature>
<dbReference type="EMBL" id="MSCH01000003">
    <property type="protein sequence ID" value="PQJ54563.1"/>
    <property type="molecule type" value="Genomic_DNA"/>
</dbReference>
<feature type="region of interest" description="Disordered" evidence="1">
    <location>
        <begin position="334"/>
        <end position="354"/>
    </location>
</feature>
<name>A0A2S7UX93_9GAMM</name>
<feature type="transmembrane region" description="Helical" evidence="2">
    <location>
        <begin position="45"/>
        <end position="66"/>
    </location>
</feature>
<feature type="transmembrane region" description="Helical" evidence="2">
    <location>
        <begin position="181"/>
        <end position="200"/>
    </location>
</feature>
<evidence type="ECO:0000259" key="3">
    <source>
        <dbReference type="Pfam" id="PF09925"/>
    </source>
</evidence>
<evidence type="ECO:0000256" key="2">
    <source>
        <dbReference type="SAM" id="Phobius"/>
    </source>
</evidence>
<keyword evidence="2" id="KW-0472">Membrane</keyword>